<evidence type="ECO:0000313" key="2">
    <source>
        <dbReference type="EMBL" id="EOM78086.1"/>
    </source>
</evidence>
<dbReference type="InterPro" id="IPR056037">
    <property type="entry name" value="DUF7620"/>
</dbReference>
<reference evidence="2 3" key="1">
    <citation type="journal article" date="2013" name="Genome Announc.">
        <title>Draft Genome Sequence of Rhodococcus rhodnii Strain LMG5362, a Symbiont of Rhodnius prolixus (Hemiptera, Reduviidae, Triatominae), the Principle Vector of Trypanosoma cruzi.</title>
        <authorList>
            <person name="Pachebat J.A."/>
            <person name="van Keulen G."/>
            <person name="Whitten M.M."/>
            <person name="Girdwood S."/>
            <person name="Del Sol R."/>
            <person name="Dyson P.J."/>
            <person name="Facey P.D."/>
        </authorList>
    </citation>
    <scope>NUCLEOTIDE SEQUENCE [LARGE SCALE GENOMIC DNA]</scope>
    <source>
        <strain evidence="2 3">LMG 5362</strain>
    </source>
</reference>
<protein>
    <submittedName>
        <fullName evidence="2">Uncharacterized protein</fullName>
    </submittedName>
</protein>
<comment type="caution">
    <text evidence="2">The sequence shown here is derived from an EMBL/GenBank/DDBJ whole genome shotgun (WGS) entry which is preliminary data.</text>
</comment>
<keyword evidence="3" id="KW-1185">Reference proteome</keyword>
<accession>R7WS00</accession>
<dbReference type="Proteomes" id="UP000013525">
    <property type="component" value="Unassembled WGS sequence"/>
</dbReference>
<dbReference type="EMBL" id="APMY01000016">
    <property type="protein sequence ID" value="EOM78086.1"/>
    <property type="molecule type" value="Genomic_DNA"/>
</dbReference>
<feature type="coiled-coil region" evidence="1">
    <location>
        <begin position="9"/>
        <end position="53"/>
    </location>
</feature>
<dbReference type="Pfam" id="PF24596">
    <property type="entry name" value="DUF7620"/>
    <property type="match status" value="1"/>
</dbReference>
<dbReference type="AlphaFoldDB" id="R7WS00"/>
<evidence type="ECO:0000256" key="1">
    <source>
        <dbReference type="SAM" id="Coils"/>
    </source>
</evidence>
<sequence length="70" mass="8292">MRWPWTKQVERAERINEEARAGIARARARAREAERLDAHAAELTRRLRDEIEENGWTRKLEEAWGGRHDG</sequence>
<proteinExistence type="predicted"/>
<evidence type="ECO:0000313" key="3">
    <source>
        <dbReference type="Proteomes" id="UP000013525"/>
    </source>
</evidence>
<gene>
    <name evidence="2" type="ORF">Rrhod_0536</name>
</gene>
<dbReference type="PATRIC" id="fig|1273125.3.peg.522"/>
<organism evidence="2 3">
    <name type="scientific">Rhodococcus rhodnii LMG 5362</name>
    <dbReference type="NCBI Taxonomy" id="1273125"/>
    <lineage>
        <taxon>Bacteria</taxon>
        <taxon>Bacillati</taxon>
        <taxon>Actinomycetota</taxon>
        <taxon>Actinomycetes</taxon>
        <taxon>Mycobacteriales</taxon>
        <taxon>Nocardiaceae</taxon>
        <taxon>Rhodococcus</taxon>
    </lineage>
</organism>
<dbReference type="RefSeq" id="WP_010836609.1">
    <property type="nucleotide sequence ID" value="NZ_APMY01000016.1"/>
</dbReference>
<name>R7WS00_9NOCA</name>
<keyword evidence="1" id="KW-0175">Coiled coil</keyword>